<evidence type="ECO:0000256" key="4">
    <source>
        <dbReference type="ARBA" id="ARBA00023128"/>
    </source>
</evidence>
<organism evidence="10 11">
    <name type="scientific">Recurvomyces mirabilis</name>
    <dbReference type="NCBI Taxonomy" id="574656"/>
    <lineage>
        <taxon>Eukaryota</taxon>
        <taxon>Fungi</taxon>
        <taxon>Dikarya</taxon>
        <taxon>Ascomycota</taxon>
        <taxon>Pezizomycotina</taxon>
        <taxon>Dothideomycetes</taxon>
        <taxon>Dothideomycetidae</taxon>
        <taxon>Mycosphaerellales</taxon>
        <taxon>Teratosphaeriaceae</taxon>
        <taxon>Recurvomyces</taxon>
    </lineage>
</organism>
<comment type="subcellular location">
    <subcellularLocation>
        <location evidence="1">Mitochondrion</location>
    </subcellularLocation>
</comment>
<accession>A0AAE0WGY5</accession>
<keyword evidence="4" id="KW-0496">Mitochondrion</keyword>
<dbReference type="Proteomes" id="UP001274830">
    <property type="component" value="Unassembled WGS sequence"/>
</dbReference>
<dbReference type="InterPro" id="IPR044443">
    <property type="entry name" value="Ribosomal_mL44_DSRM_fung"/>
</dbReference>
<sequence>MSVLFAAQYAYVGAATLANVRSEWGVEVVAAPGSEVDPGLLQLKRMVAGNSIAEGTDRRIKDMPGVRKLGNRLGTGRANADWNYRRGISSRLVHDDEFGDLQMEMPEVDSQPYAGASQSTAEGDGEATEAGMTTSFSAQTTHPSEIEANTVEGASASFVRAVAGALYLHAGASATKSFHSDHILSRHLQLDKMFKFTHPTRDLSRLCAREKFEPPVARLISETGRLSRTPVFVVGVYSGENLLGEAAGASLNEARVRAAAAALKGWYLYTPPQNEVMLPSDAESKGGKGWKPQMIDIGEIVT</sequence>
<dbReference type="InterPro" id="IPR014720">
    <property type="entry name" value="dsRBD_dom"/>
</dbReference>
<evidence type="ECO:0000256" key="2">
    <source>
        <dbReference type="ARBA" id="ARBA00022884"/>
    </source>
</evidence>
<dbReference type="PANTHER" id="PTHR11207">
    <property type="entry name" value="RIBONUCLEASE III"/>
    <property type="match status" value="1"/>
</dbReference>
<dbReference type="Gene3D" id="1.10.1520.10">
    <property type="entry name" value="Ribonuclease III domain"/>
    <property type="match status" value="1"/>
</dbReference>
<evidence type="ECO:0000259" key="9">
    <source>
        <dbReference type="SMART" id="SM00358"/>
    </source>
</evidence>
<evidence type="ECO:0000256" key="7">
    <source>
        <dbReference type="ARBA" id="ARBA00035187"/>
    </source>
</evidence>
<dbReference type="AlphaFoldDB" id="A0AAE0WGY5"/>
<feature type="domain" description="DRBM" evidence="9">
    <location>
        <begin position="199"/>
        <end position="267"/>
    </location>
</feature>
<evidence type="ECO:0000313" key="11">
    <source>
        <dbReference type="Proteomes" id="UP001274830"/>
    </source>
</evidence>
<dbReference type="EMBL" id="JAUTXT010000041">
    <property type="protein sequence ID" value="KAK3671626.1"/>
    <property type="molecule type" value="Genomic_DNA"/>
</dbReference>
<dbReference type="Gene3D" id="3.30.160.20">
    <property type="match status" value="1"/>
</dbReference>
<dbReference type="SMART" id="SM00358">
    <property type="entry name" value="DSRM"/>
    <property type="match status" value="1"/>
</dbReference>
<protein>
    <recommendedName>
        <fullName evidence="7">Large ribosomal subunit protein mL44</fullName>
    </recommendedName>
</protein>
<evidence type="ECO:0000313" key="10">
    <source>
        <dbReference type="EMBL" id="KAK3671626.1"/>
    </source>
</evidence>
<dbReference type="GO" id="GO:0003725">
    <property type="term" value="F:double-stranded RNA binding"/>
    <property type="evidence" value="ECO:0007669"/>
    <property type="project" value="InterPro"/>
</dbReference>
<keyword evidence="3 10" id="KW-0689">Ribosomal protein</keyword>
<evidence type="ECO:0000256" key="3">
    <source>
        <dbReference type="ARBA" id="ARBA00022980"/>
    </source>
</evidence>
<evidence type="ECO:0000256" key="8">
    <source>
        <dbReference type="SAM" id="MobiDB-lite"/>
    </source>
</evidence>
<name>A0AAE0WGY5_9PEZI</name>
<dbReference type="GO" id="GO:0005840">
    <property type="term" value="C:ribosome"/>
    <property type="evidence" value="ECO:0007669"/>
    <property type="project" value="UniProtKB-KW"/>
</dbReference>
<dbReference type="InterPro" id="IPR036389">
    <property type="entry name" value="RNase_III_sf"/>
</dbReference>
<evidence type="ECO:0000256" key="6">
    <source>
        <dbReference type="ARBA" id="ARBA00024034"/>
    </source>
</evidence>
<evidence type="ECO:0000256" key="5">
    <source>
        <dbReference type="ARBA" id="ARBA00023274"/>
    </source>
</evidence>
<comment type="caution">
    <text evidence="10">The sequence shown here is derived from an EMBL/GenBank/DDBJ whole genome shotgun (WGS) entry which is preliminary data.</text>
</comment>
<keyword evidence="5" id="KW-0687">Ribonucleoprotein</keyword>
<comment type="similarity">
    <text evidence="6">Belongs to the ribonuclease III family. Mitochondrion-specific ribosomal protein mL44 subfamily.</text>
</comment>
<keyword evidence="11" id="KW-1185">Reference proteome</keyword>
<reference evidence="10" key="1">
    <citation type="submission" date="2023-07" db="EMBL/GenBank/DDBJ databases">
        <title>Black Yeasts Isolated from many extreme environments.</title>
        <authorList>
            <person name="Coleine C."/>
            <person name="Stajich J.E."/>
            <person name="Selbmann L."/>
        </authorList>
    </citation>
    <scope>NUCLEOTIDE SEQUENCE</scope>
    <source>
        <strain evidence="10">CCFEE 5485</strain>
    </source>
</reference>
<dbReference type="GO" id="GO:0003735">
    <property type="term" value="F:structural constituent of ribosome"/>
    <property type="evidence" value="ECO:0007669"/>
    <property type="project" value="TreeGrafter"/>
</dbReference>
<dbReference type="GeneID" id="89962426"/>
<feature type="region of interest" description="Disordered" evidence="8">
    <location>
        <begin position="112"/>
        <end position="141"/>
    </location>
</feature>
<evidence type="ECO:0000256" key="1">
    <source>
        <dbReference type="ARBA" id="ARBA00004173"/>
    </source>
</evidence>
<dbReference type="GO" id="GO:0004525">
    <property type="term" value="F:ribonuclease III activity"/>
    <property type="evidence" value="ECO:0007669"/>
    <property type="project" value="InterPro"/>
</dbReference>
<dbReference type="CDD" id="cd19873">
    <property type="entry name" value="DSRM_MRPL3_like"/>
    <property type="match status" value="1"/>
</dbReference>
<dbReference type="GO" id="GO:0006396">
    <property type="term" value="P:RNA processing"/>
    <property type="evidence" value="ECO:0007669"/>
    <property type="project" value="InterPro"/>
</dbReference>
<dbReference type="Pfam" id="PF22892">
    <property type="entry name" value="DSRM_MRPL44"/>
    <property type="match status" value="1"/>
</dbReference>
<dbReference type="SUPFAM" id="SSF54768">
    <property type="entry name" value="dsRNA-binding domain-like"/>
    <property type="match status" value="1"/>
</dbReference>
<feature type="compositionally biased region" description="Polar residues" evidence="8">
    <location>
        <begin position="131"/>
        <end position="141"/>
    </location>
</feature>
<proteinExistence type="inferred from homology"/>
<dbReference type="InterPro" id="IPR044444">
    <property type="entry name" value="Ribosomal_mL44_DSRM_metazoa"/>
</dbReference>
<gene>
    <name evidence="10" type="primary">mrpl3</name>
    <name evidence="10" type="ORF">LTR78_008549</name>
</gene>
<keyword evidence="2" id="KW-0694">RNA-binding</keyword>
<dbReference type="RefSeq" id="XP_064694590.1">
    <property type="nucleotide sequence ID" value="XM_064837886.1"/>
</dbReference>
<dbReference type="GO" id="GO:0005739">
    <property type="term" value="C:mitochondrion"/>
    <property type="evidence" value="ECO:0007669"/>
    <property type="project" value="TreeGrafter"/>
</dbReference>
<dbReference type="PANTHER" id="PTHR11207:SF32">
    <property type="entry name" value="LARGE RIBOSOMAL SUBUNIT PROTEIN ML44"/>
    <property type="match status" value="1"/>
</dbReference>